<dbReference type="GO" id="GO:0042597">
    <property type="term" value="C:periplasmic space"/>
    <property type="evidence" value="ECO:0007669"/>
    <property type="project" value="UniProtKB-SubCell"/>
</dbReference>
<dbReference type="Pfam" id="PF13416">
    <property type="entry name" value="SBP_bac_8"/>
    <property type="match status" value="1"/>
</dbReference>
<dbReference type="Proteomes" id="UP000196573">
    <property type="component" value="Unassembled WGS sequence"/>
</dbReference>
<evidence type="ECO:0000256" key="2">
    <source>
        <dbReference type="ARBA" id="ARBA00022448"/>
    </source>
</evidence>
<comment type="subcellular location">
    <subcellularLocation>
        <location evidence="1 5">Periplasm</location>
    </subcellularLocation>
</comment>
<evidence type="ECO:0000256" key="6">
    <source>
        <dbReference type="PIRSR" id="PIRSR019574-1"/>
    </source>
</evidence>
<keyword evidence="8" id="KW-1185">Reference proteome</keyword>
<accession>A0A1X7ARV5</accession>
<dbReference type="OrthoDB" id="9769319at2"/>
<evidence type="ECO:0000256" key="4">
    <source>
        <dbReference type="ARBA" id="ARBA00022764"/>
    </source>
</evidence>
<dbReference type="InterPro" id="IPR006059">
    <property type="entry name" value="SBP"/>
</dbReference>
<dbReference type="PANTHER" id="PTHR30222">
    <property type="entry name" value="SPERMIDINE/PUTRESCINE-BINDING PERIPLASMIC PROTEIN"/>
    <property type="match status" value="1"/>
</dbReference>
<keyword evidence="2 5" id="KW-0813">Transport</keyword>
<reference evidence="7 8" key="1">
    <citation type="submission" date="2017-03" db="EMBL/GenBank/DDBJ databases">
        <authorList>
            <person name="Afonso C.L."/>
            <person name="Miller P.J."/>
            <person name="Scott M.A."/>
            <person name="Spackman E."/>
            <person name="Goraichik I."/>
            <person name="Dimitrov K.M."/>
            <person name="Suarez D.L."/>
            <person name="Swayne D.E."/>
        </authorList>
    </citation>
    <scope>NUCLEOTIDE SEQUENCE [LARGE SCALE GENOMIC DNA]</scope>
    <source>
        <strain evidence="7">SB41UT1</strain>
    </source>
</reference>
<dbReference type="GO" id="GO:0019808">
    <property type="term" value="F:polyamine binding"/>
    <property type="evidence" value="ECO:0007669"/>
    <property type="project" value="InterPro"/>
</dbReference>
<evidence type="ECO:0000313" key="7">
    <source>
        <dbReference type="EMBL" id="SMA50829.1"/>
    </source>
</evidence>
<dbReference type="EMBL" id="FWPT01000017">
    <property type="protein sequence ID" value="SMA50829.1"/>
    <property type="molecule type" value="Genomic_DNA"/>
</dbReference>
<gene>
    <name evidence="7" type="primary">potF_4</name>
    <name evidence="7" type="ORF">EHSB41UT_04646</name>
</gene>
<dbReference type="PRINTS" id="PR00909">
    <property type="entry name" value="SPERMDNBNDNG"/>
</dbReference>
<dbReference type="PANTHER" id="PTHR30222:SF18">
    <property type="entry name" value="BIFUNCTIONAL POLYHYDROXYBUTYRATE SYNTHASE _ ABC TRANSPORTER PERIPLASMIC BINDING PROTEIN-RELATED"/>
    <property type="match status" value="1"/>
</dbReference>
<evidence type="ECO:0000256" key="3">
    <source>
        <dbReference type="ARBA" id="ARBA00022729"/>
    </source>
</evidence>
<evidence type="ECO:0000256" key="5">
    <source>
        <dbReference type="PIRNR" id="PIRNR019574"/>
    </source>
</evidence>
<feature type="binding site" evidence="6">
    <location>
        <position position="102"/>
    </location>
    <ligand>
        <name>spermidine</name>
        <dbReference type="ChEBI" id="CHEBI:57834"/>
    </ligand>
</feature>
<comment type="function">
    <text evidence="5">Required for the activity of the bacterial periplasmic transport system of putrescine.</text>
</comment>
<dbReference type="PIRSF" id="PIRSF019574">
    <property type="entry name" value="Periplasmic_polyamine_BP"/>
    <property type="match status" value="1"/>
</dbReference>
<evidence type="ECO:0000256" key="1">
    <source>
        <dbReference type="ARBA" id="ARBA00004418"/>
    </source>
</evidence>
<protein>
    <recommendedName>
        <fullName evidence="5">Putrescine-binding periplasmic protein</fullName>
    </recommendedName>
</protein>
<dbReference type="AlphaFoldDB" id="A0A1X7ARV5"/>
<evidence type="ECO:0000313" key="8">
    <source>
        <dbReference type="Proteomes" id="UP000196573"/>
    </source>
</evidence>
<dbReference type="GO" id="GO:0015846">
    <property type="term" value="P:polyamine transport"/>
    <property type="evidence" value="ECO:0007669"/>
    <property type="project" value="InterPro"/>
</dbReference>
<sequence length="385" mass="41824">MFWKASAVAEVVCVCEETLLKKTLSALVAGISLAISVNGMASDDQQLNVANWSHYIAEDTVPNFQKQTGIKVNYGLYDSNEALEGRLLVGNSGLDVVVPSSYFLTHQAKAGVYEKLDKTRLPNWKNLDTGLLSKLALHDTGNTHAVPYMWGTSGIGYNAGKIKELLGENAPVDSWALVLDKGNAEKLAKCGITILDDPTDVLASVLTYMGKDPLKATNADWRAAGEKLKTIVPYVANFNSSQFVEELASGSTCVAIAYSGGTLQAAQTAWDAKNGNDIRYFIPKEGAPVWYDVLAMPADAPNKDNAYKFLNYMMEPEVIAEVSNTISYANANRAATPFVSESMRNNPGIYPSDEVIANLFITPAMDAKTTRLVNRIWTDVKMAGR</sequence>
<dbReference type="SUPFAM" id="SSF53850">
    <property type="entry name" value="Periplasmic binding protein-like II"/>
    <property type="match status" value="1"/>
</dbReference>
<keyword evidence="3" id="KW-0732">Signal</keyword>
<dbReference type="CDD" id="cd13659">
    <property type="entry name" value="PBP2_PotF"/>
    <property type="match status" value="1"/>
</dbReference>
<keyword evidence="4 5" id="KW-0574">Periplasm</keyword>
<dbReference type="Gene3D" id="3.40.190.10">
    <property type="entry name" value="Periplasmic binding protein-like II"/>
    <property type="match status" value="2"/>
</dbReference>
<dbReference type="InterPro" id="IPR001188">
    <property type="entry name" value="Sperm_putr-bd"/>
</dbReference>
<comment type="similarity">
    <text evidence="5">Belongs to the bacterial solute-binding protein PotD/PotF family.</text>
</comment>
<name>A0A1X7ARV5_9GAMM</name>
<proteinExistence type="inferred from homology"/>
<organism evidence="7 8">
    <name type="scientific">Parendozoicomonas haliclonae</name>
    <dbReference type="NCBI Taxonomy" id="1960125"/>
    <lineage>
        <taxon>Bacteria</taxon>
        <taxon>Pseudomonadati</taxon>
        <taxon>Pseudomonadota</taxon>
        <taxon>Gammaproteobacteria</taxon>
        <taxon>Oceanospirillales</taxon>
        <taxon>Endozoicomonadaceae</taxon>
        <taxon>Parendozoicomonas</taxon>
    </lineage>
</organism>